<dbReference type="HOGENOM" id="CLU_3019210_0_0_5"/>
<feature type="region of interest" description="Disordered" evidence="1">
    <location>
        <begin position="1"/>
        <end position="33"/>
    </location>
</feature>
<evidence type="ECO:0000256" key="1">
    <source>
        <dbReference type="SAM" id="MobiDB-lite"/>
    </source>
</evidence>
<gene>
    <name evidence="2" type="ORF">HMPREF0731_0037</name>
</gene>
<feature type="non-terminal residue" evidence="2">
    <location>
        <position position="1"/>
    </location>
</feature>
<dbReference type="EMBL" id="ADVL01000012">
    <property type="protein sequence ID" value="EFH13744.1"/>
    <property type="molecule type" value="Genomic_DNA"/>
</dbReference>
<keyword evidence="3" id="KW-1185">Reference proteome</keyword>
<dbReference type="Proteomes" id="UP000005324">
    <property type="component" value="Unassembled WGS sequence"/>
</dbReference>
<proteinExistence type="predicted"/>
<sequence>RPDVPGELLTPAGDTEALLRASSPATPAERGVPALRSAITRSRQVEQLLPPATGKE</sequence>
<reference evidence="2 3" key="1">
    <citation type="submission" date="2010-04" db="EMBL/GenBank/DDBJ databases">
        <authorList>
            <person name="Qin X."/>
            <person name="Bachman B."/>
            <person name="Battles P."/>
            <person name="Bell A."/>
            <person name="Bess C."/>
            <person name="Bickham C."/>
            <person name="Chaboub L."/>
            <person name="Chen D."/>
            <person name="Coyle M."/>
            <person name="Deiros D.R."/>
            <person name="Dinh H."/>
            <person name="Forbes L."/>
            <person name="Fowler G."/>
            <person name="Francisco L."/>
            <person name="Fu Q."/>
            <person name="Gubbala S."/>
            <person name="Hale W."/>
            <person name="Han Y."/>
            <person name="Hemphill L."/>
            <person name="Highlander S.K."/>
            <person name="Hirani K."/>
            <person name="Hogues M."/>
            <person name="Jackson L."/>
            <person name="Jakkamsetti A."/>
            <person name="Javaid M."/>
            <person name="Jiang H."/>
            <person name="Korchina V."/>
            <person name="Kovar C."/>
            <person name="Lara F."/>
            <person name="Lee S."/>
            <person name="Mata R."/>
            <person name="Mathew T."/>
            <person name="Moen C."/>
            <person name="Morales K."/>
            <person name="Munidasa M."/>
            <person name="Nazareth L."/>
            <person name="Ngo R."/>
            <person name="Nguyen L."/>
            <person name="Okwuonu G."/>
            <person name="Ongeri F."/>
            <person name="Patil S."/>
            <person name="Petrosino J."/>
            <person name="Pham C."/>
            <person name="Pham P."/>
            <person name="Pu L.-L."/>
            <person name="Puazo M."/>
            <person name="Raj R."/>
            <person name="Reid J."/>
            <person name="Rouhana J."/>
            <person name="Saada N."/>
            <person name="Shang Y."/>
            <person name="Simmons D."/>
            <person name="Thornton R."/>
            <person name="Warren J."/>
            <person name="Weissenberger G."/>
            <person name="Zhang J."/>
            <person name="Zhang L."/>
            <person name="Zhou C."/>
            <person name="Zhu D."/>
            <person name="Muzny D."/>
            <person name="Worley K."/>
            <person name="Gibbs R."/>
        </authorList>
    </citation>
    <scope>NUCLEOTIDE SEQUENCE [LARGE SCALE GENOMIC DNA]</scope>
    <source>
        <strain evidence="2 3">ATCC 49957</strain>
    </source>
</reference>
<dbReference type="AlphaFoldDB" id="D5RG28"/>
<evidence type="ECO:0000313" key="3">
    <source>
        <dbReference type="Proteomes" id="UP000005324"/>
    </source>
</evidence>
<evidence type="ECO:0000313" key="2">
    <source>
        <dbReference type="EMBL" id="EFH13744.1"/>
    </source>
</evidence>
<comment type="caution">
    <text evidence="2">The sequence shown here is derived from an EMBL/GenBank/DDBJ whole genome shotgun (WGS) entry which is preliminary data.</text>
</comment>
<organism evidence="2 3">
    <name type="scientific">Pseudoroseomonas cervicalis ATCC 49957</name>
    <dbReference type="NCBI Taxonomy" id="525371"/>
    <lineage>
        <taxon>Bacteria</taxon>
        <taxon>Pseudomonadati</taxon>
        <taxon>Pseudomonadota</taxon>
        <taxon>Alphaproteobacteria</taxon>
        <taxon>Acetobacterales</taxon>
        <taxon>Roseomonadaceae</taxon>
        <taxon>Roseomonas</taxon>
    </lineage>
</organism>
<protein>
    <submittedName>
        <fullName evidence="2">Uncharacterized protein</fullName>
    </submittedName>
</protein>
<name>D5RG28_9PROT</name>
<accession>D5RG28</accession>